<evidence type="ECO:0000256" key="9">
    <source>
        <dbReference type="ARBA" id="ARBA00023170"/>
    </source>
</evidence>
<comment type="similarity">
    <text evidence="2 11">Belongs to the G-protein coupled receptor T2R family.</text>
</comment>
<feature type="transmembrane region" description="Helical" evidence="13">
    <location>
        <begin position="6"/>
        <end position="27"/>
    </location>
</feature>
<keyword evidence="7 12" id="KW-0297">G-protein coupled receptor</keyword>
<keyword evidence="8 12" id="KW-0472">Membrane</keyword>
<dbReference type="OrthoDB" id="8876749at2759"/>
<dbReference type="Proteomes" id="UP000515203">
    <property type="component" value="Unplaced"/>
</dbReference>
<reference evidence="15" key="1">
    <citation type="submission" date="2025-08" db="UniProtKB">
        <authorList>
            <consortium name="RefSeq"/>
        </authorList>
    </citation>
    <scope>IDENTIFICATION</scope>
</reference>
<accession>A0A6P6DYX4</accession>
<dbReference type="SUPFAM" id="SSF81321">
    <property type="entry name" value="Family A G protein-coupled receptor-like"/>
    <property type="match status" value="1"/>
</dbReference>
<dbReference type="GeneID" id="111815166"/>
<evidence type="ECO:0000256" key="5">
    <source>
        <dbReference type="ARBA" id="ARBA00022692"/>
    </source>
</evidence>
<feature type="transmembrane region" description="Helical" evidence="13">
    <location>
        <begin position="216"/>
        <end position="236"/>
    </location>
</feature>
<feature type="transmembrane region" description="Helical" evidence="13">
    <location>
        <begin position="79"/>
        <end position="105"/>
    </location>
</feature>
<evidence type="ECO:0000256" key="10">
    <source>
        <dbReference type="ARBA" id="ARBA00023224"/>
    </source>
</evidence>
<evidence type="ECO:0000256" key="1">
    <source>
        <dbReference type="ARBA" id="ARBA00004141"/>
    </source>
</evidence>
<dbReference type="GO" id="GO:0033038">
    <property type="term" value="F:bitter taste receptor activity"/>
    <property type="evidence" value="ECO:0007669"/>
    <property type="project" value="InterPro"/>
</dbReference>
<sequence>MISVLHTILTIFATAAFVVGSFVNVFITLVNCRNWMKRQSISSVERILTALAVSRIGLLLILFKSWFSTLVNTSVHSGLISLILWIITNDFSTWISTSLSIFYLLKITNFSNYLFFHLKKRVHSVIVLTLWSGLLLLLSRLVILSVHHAMELEKYEGNVTWRTELGKVIMIVFTVGYFIPIIISIICFLLLIYSLHKHLRQMRQYSNGSQDPSTKVQVKALKSMVSFLLLIAMYSLSEIMSNWTFKVSPHESVFSLSQTLGILYPSIHSCVLIWGNRKLKQAFVLHVWQARCCCRKRNLQDIFKNSDAV</sequence>
<evidence type="ECO:0000256" key="4">
    <source>
        <dbReference type="ARBA" id="ARBA00022606"/>
    </source>
</evidence>
<evidence type="ECO:0000256" key="12">
    <source>
        <dbReference type="RuleBase" id="RU004424"/>
    </source>
</evidence>
<dbReference type="Pfam" id="PF05296">
    <property type="entry name" value="TAS2R"/>
    <property type="match status" value="1"/>
</dbReference>
<dbReference type="PANTHER" id="PTHR11394:SF27">
    <property type="entry name" value="TASTE RECEPTOR TYPE 2 MEMBER 20"/>
    <property type="match status" value="1"/>
</dbReference>
<feature type="transmembrane region" description="Helical" evidence="13">
    <location>
        <begin position="47"/>
        <end position="67"/>
    </location>
</feature>
<evidence type="ECO:0000256" key="2">
    <source>
        <dbReference type="ARBA" id="ARBA00007376"/>
    </source>
</evidence>
<evidence type="ECO:0000256" key="7">
    <source>
        <dbReference type="ARBA" id="ARBA00023040"/>
    </source>
</evidence>
<dbReference type="PANTHER" id="PTHR11394">
    <property type="entry name" value="TASTE RECEPTOR TYPE 2"/>
    <property type="match status" value="1"/>
</dbReference>
<dbReference type="GO" id="GO:0004930">
    <property type="term" value="F:G protein-coupled receptor activity"/>
    <property type="evidence" value="ECO:0007669"/>
    <property type="project" value="UniProtKB-KW"/>
</dbReference>
<dbReference type="GO" id="GO:0016020">
    <property type="term" value="C:membrane"/>
    <property type="evidence" value="ECO:0007669"/>
    <property type="project" value="UniProtKB-SubCell"/>
</dbReference>
<dbReference type="InterPro" id="IPR007960">
    <property type="entry name" value="TAS2R"/>
</dbReference>
<keyword evidence="6 13" id="KW-1133">Transmembrane helix</keyword>
<evidence type="ECO:0000256" key="8">
    <source>
        <dbReference type="ARBA" id="ARBA00023136"/>
    </source>
</evidence>
<gene>
    <name evidence="15" type="primary">LOC111815166</name>
</gene>
<dbReference type="FunFam" id="1.20.1070.10:FF:000055">
    <property type="entry name" value="Taste receptor type 2"/>
    <property type="match status" value="1"/>
</dbReference>
<keyword evidence="9 12" id="KW-0675">Receptor</keyword>
<dbReference type="Gene3D" id="1.20.1070.10">
    <property type="entry name" value="Rhodopsin 7-helix transmembrane proteins"/>
    <property type="match status" value="1"/>
</dbReference>
<feature type="transmembrane region" description="Helical" evidence="13">
    <location>
        <begin position="256"/>
        <end position="275"/>
    </location>
</feature>
<feature type="transmembrane region" description="Helical" evidence="13">
    <location>
        <begin position="168"/>
        <end position="195"/>
    </location>
</feature>
<evidence type="ECO:0000256" key="3">
    <source>
        <dbReference type="ARBA" id="ARBA00022480"/>
    </source>
</evidence>
<evidence type="ECO:0000313" key="14">
    <source>
        <dbReference type="Proteomes" id="UP000515203"/>
    </source>
</evidence>
<proteinExistence type="inferred from homology"/>
<dbReference type="AlphaFoldDB" id="A0A6P6DYX4"/>
<name>A0A6P6DYX4_OCTDE</name>
<dbReference type="RefSeq" id="XP_023565235.1">
    <property type="nucleotide sequence ID" value="XM_023709467.1"/>
</dbReference>
<protein>
    <recommendedName>
        <fullName evidence="12">Taste receptor type 2</fullName>
    </recommendedName>
</protein>
<evidence type="ECO:0000256" key="13">
    <source>
        <dbReference type="SAM" id="Phobius"/>
    </source>
</evidence>
<keyword evidence="14" id="KW-1185">Reference proteome</keyword>
<evidence type="ECO:0000256" key="11">
    <source>
        <dbReference type="RuleBase" id="RU004423"/>
    </source>
</evidence>
<keyword evidence="3 12" id="KW-0919">Taste</keyword>
<comment type="subcellular location">
    <subcellularLocation>
        <location evidence="1 12">Membrane</location>
        <topology evidence="1 12">Multi-pass membrane protein</topology>
    </subcellularLocation>
</comment>
<dbReference type="InParanoid" id="A0A6P6DYX4"/>
<keyword evidence="10 12" id="KW-0807">Transducer</keyword>
<evidence type="ECO:0000256" key="6">
    <source>
        <dbReference type="ARBA" id="ARBA00022989"/>
    </source>
</evidence>
<feature type="transmembrane region" description="Helical" evidence="13">
    <location>
        <begin position="125"/>
        <end position="148"/>
    </location>
</feature>
<keyword evidence="5 12" id="KW-0812">Transmembrane</keyword>
<evidence type="ECO:0000313" key="15">
    <source>
        <dbReference type="RefSeq" id="XP_023565235.1"/>
    </source>
</evidence>
<organism evidence="14 15">
    <name type="scientific">Octodon degus</name>
    <name type="common">Degu</name>
    <name type="synonym">Sciurus degus</name>
    <dbReference type="NCBI Taxonomy" id="10160"/>
    <lineage>
        <taxon>Eukaryota</taxon>
        <taxon>Metazoa</taxon>
        <taxon>Chordata</taxon>
        <taxon>Craniata</taxon>
        <taxon>Vertebrata</taxon>
        <taxon>Euteleostomi</taxon>
        <taxon>Mammalia</taxon>
        <taxon>Eutheria</taxon>
        <taxon>Euarchontoglires</taxon>
        <taxon>Glires</taxon>
        <taxon>Rodentia</taxon>
        <taxon>Hystricomorpha</taxon>
        <taxon>Octodontidae</taxon>
        <taxon>Octodon</taxon>
    </lineage>
</organism>
<keyword evidence="4 12" id="KW-0716">Sensory transduction</keyword>